<proteinExistence type="predicted"/>
<dbReference type="RefSeq" id="WP_217891049.1">
    <property type="nucleotide sequence ID" value="NZ_JAHSTS010000001.1"/>
</dbReference>
<comment type="caution">
    <text evidence="1">The sequence shown here is derived from an EMBL/GenBank/DDBJ whole genome shotgun (WGS) entry which is preliminary data.</text>
</comment>
<reference evidence="1 2" key="1">
    <citation type="submission" date="2021-06" db="EMBL/GenBank/DDBJ databases">
        <title>Updating the genus Pseudomonas: Description of 43 new species and partition of the Pseudomonas putida group.</title>
        <authorList>
            <person name="Girard L."/>
            <person name="Lood C."/>
            <person name="Vandamme P."/>
            <person name="Rokni-Zadeh H."/>
            <person name="Van Noort V."/>
            <person name="Hofte M."/>
            <person name="Lavigne R."/>
            <person name="De Mot R."/>
        </authorList>
    </citation>
    <scope>NUCLEOTIDE SEQUENCE [LARGE SCALE GENOMIC DNA]</scope>
    <source>
        <strain evidence="1 2">COR58</strain>
    </source>
</reference>
<evidence type="ECO:0008006" key="3">
    <source>
        <dbReference type="Google" id="ProtNLM"/>
    </source>
</evidence>
<accession>A0ABS6PA00</accession>
<evidence type="ECO:0000313" key="2">
    <source>
        <dbReference type="Proteomes" id="UP000765224"/>
    </source>
</evidence>
<keyword evidence="2" id="KW-1185">Reference proteome</keyword>
<gene>
    <name evidence="1" type="ORF">KVG96_04970</name>
</gene>
<name>A0ABS6PA00_9PSED</name>
<sequence>MLVLMLCASCVKGIKLPESRIEFVSVAETKGSPFLDLRFSSKTNLLTFFKSNTGEDQLGEALICSLDQNVAFERRQDLPRYLEGEMVEVGGPGPGQDGKHIYSARLFAMQTPDGGTSSTFIPKAQLLEVLRGQDSLACRVFTSSYSYGGYYSNSMNVPAVEVVRAIE</sequence>
<organism evidence="1 2">
    <name type="scientific">Pseudomonas ekonensis</name>
    <dbReference type="NCBI Taxonomy" id="2842353"/>
    <lineage>
        <taxon>Bacteria</taxon>
        <taxon>Pseudomonadati</taxon>
        <taxon>Pseudomonadota</taxon>
        <taxon>Gammaproteobacteria</taxon>
        <taxon>Pseudomonadales</taxon>
        <taxon>Pseudomonadaceae</taxon>
        <taxon>Pseudomonas</taxon>
    </lineage>
</organism>
<evidence type="ECO:0000313" key="1">
    <source>
        <dbReference type="EMBL" id="MBV4457296.1"/>
    </source>
</evidence>
<protein>
    <recommendedName>
        <fullName evidence="3">Lipoprotein</fullName>
    </recommendedName>
</protein>
<dbReference type="EMBL" id="JAHSTS010000001">
    <property type="protein sequence ID" value="MBV4457296.1"/>
    <property type="molecule type" value="Genomic_DNA"/>
</dbReference>
<dbReference type="Proteomes" id="UP000765224">
    <property type="component" value="Unassembled WGS sequence"/>
</dbReference>